<dbReference type="Proteomes" id="UP001500190">
    <property type="component" value="Unassembled WGS sequence"/>
</dbReference>
<keyword evidence="2" id="KW-1185">Reference proteome</keyword>
<comment type="caution">
    <text evidence="1">The sequence shown here is derived from an EMBL/GenBank/DDBJ whole genome shotgun (WGS) entry which is preliminary data.</text>
</comment>
<name>A0ABP4Q3G3_9ACTN</name>
<evidence type="ECO:0000313" key="2">
    <source>
        <dbReference type="Proteomes" id="UP001500190"/>
    </source>
</evidence>
<gene>
    <name evidence="1" type="ORF">GCM10009742_45900</name>
</gene>
<sequence length="314" mass="33930">MTIRNIRRPGRRQAQDDQQPDAVLKPLTVAQAARLVRLAEAATAKRGFTMRYDGAGSLVPATGRTADSCTAGLGNLALKVAGLPRQQWHAEVSDHFDQMPTPDRLLPPPDDLENQLYLRLVCAAVHDPDMVRDAPEFVPGLVTVPALYAGRAVAMYFDVDRLGVSLPEATRIGLANLRRLHDEVETLKLGGAEFSVLTGGMFTASRALVFDTVLRDSLHIDDPSSGCLVAVPSRDKMLVHVLQDATAVEALAMLAAYAAKLFNISPGAVSPHVYYVIGDSWYQVTDYSRGEFHLHDVAPLVDALDELGAVPTAA</sequence>
<reference evidence="2" key="1">
    <citation type="journal article" date="2019" name="Int. J. Syst. Evol. Microbiol.">
        <title>The Global Catalogue of Microorganisms (GCM) 10K type strain sequencing project: providing services to taxonomists for standard genome sequencing and annotation.</title>
        <authorList>
            <consortium name="The Broad Institute Genomics Platform"/>
            <consortium name="The Broad Institute Genome Sequencing Center for Infectious Disease"/>
            <person name="Wu L."/>
            <person name="Ma J."/>
        </authorList>
    </citation>
    <scope>NUCLEOTIDE SEQUENCE [LARGE SCALE GENOMIC DNA]</scope>
    <source>
        <strain evidence="2">JCM 14304</strain>
    </source>
</reference>
<proteinExistence type="predicted"/>
<dbReference type="RefSeq" id="WP_344194601.1">
    <property type="nucleotide sequence ID" value="NZ_BAAAND010000008.1"/>
</dbReference>
<organism evidence="1 2">
    <name type="scientific">Kribbella karoonensis</name>
    <dbReference type="NCBI Taxonomy" id="324851"/>
    <lineage>
        <taxon>Bacteria</taxon>
        <taxon>Bacillati</taxon>
        <taxon>Actinomycetota</taxon>
        <taxon>Actinomycetes</taxon>
        <taxon>Propionibacteriales</taxon>
        <taxon>Kribbellaceae</taxon>
        <taxon>Kribbella</taxon>
    </lineage>
</organism>
<accession>A0ABP4Q3G3</accession>
<protein>
    <submittedName>
        <fullName evidence="1">Uncharacterized protein</fullName>
    </submittedName>
</protein>
<evidence type="ECO:0000313" key="1">
    <source>
        <dbReference type="EMBL" id="GAA1594052.1"/>
    </source>
</evidence>
<dbReference type="EMBL" id="BAAAND010000008">
    <property type="protein sequence ID" value="GAA1594052.1"/>
    <property type="molecule type" value="Genomic_DNA"/>
</dbReference>